<dbReference type="NCBIfam" id="TIGR00254">
    <property type="entry name" value="GGDEF"/>
    <property type="match status" value="1"/>
</dbReference>
<reference evidence="5 6" key="1">
    <citation type="submission" date="2023-07" db="EMBL/GenBank/DDBJ databases">
        <title>Description of novel actinomycetes strains, isolated from tidal flat sediment.</title>
        <authorList>
            <person name="Lu C."/>
        </authorList>
    </citation>
    <scope>NUCLEOTIDE SEQUENCE [LARGE SCALE GENOMIC DNA]</scope>
    <source>
        <strain evidence="5 6">SYSU T00b441</strain>
    </source>
</reference>
<dbReference type="PANTHER" id="PTHR33121:SF70">
    <property type="entry name" value="SIGNALING PROTEIN YKOW"/>
    <property type="match status" value="1"/>
</dbReference>
<feature type="region of interest" description="Disordered" evidence="1">
    <location>
        <begin position="710"/>
        <end position="738"/>
    </location>
</feature>
<dbReference type="Pfam" id="PF00990">
    <property type="entry name" value="GGDEF"/>
    <property type="match status" value="1"/>
</dbReference>
<dbReference type="InterPro" id="IPR029787">
    <property type="entry name" value="Nucleotide_cyclase"/>
</dbReference>
<dbReference type="PROSITE" id="PS50883">
    <property type="entry name" value="EAL"/>
    <property type="match status" value="1"/>
</dbReference>
<dbReference type="RefSeq" id="WP_304601389.1">
    <property type="nucleotide sequence ID" value="NZ_JAUQYP010000001.1"/>
</dbReference>
<dbReference type="Gene3D" id="3.20.20.450">
    <property type="entry name" value="EAL domain"/>
    <property type="match status" value="1"/>
</dbReference>
<feature type="transmembrane region" description="Helical" evidence="2">
    <location>
        <begin position="83"/>
        <end position="103"/>
    </location>
</feature>
<evidence type="ECO:0000256" key="1">
    <source>
        <dbReference type="SAM" id="MobiDB-lite"/>
    </source>
</evidence>
<name>A0ABT9DBA1_9CELL</name>
<feature type="domain" description="GGDEF" evidence="4">
    <location>
        <begin position="346"/>
        <end position="473"/>
    </location>
</feature>
<feature type="transmembrane region" description="Helical" evidence="2">
    <location>
        <begin position="115"/>
        <end position="133"/>
    </location>
</feature>
<dbReference type="CDD" id="cd01948">
    <property type="entry name" value="EAL"/>
    <property type="match status" value="1"/>
</dbReference>
<feature type="transmembrane region" description="Helical" evidence="2">
    <location>
        <begin position="169"/>
        <end position="190"/>
    </location>
</feature>
<dbReference type="SMART" id="SM00052">
    <property type="entry name" value="EAL"/>
    <property type="match status" value="1"/>
</dbReference>
<keyword evidence="2" id="KW-0472">Membrane</keyword>
<dbReference type="InterPro" id="IPR050706">
    <property type="entry name" value="Cyclic-di-GMP_PDE-like"/>
</dbReference>
<dbReference type="Pfam" id="PF00563">
    <property type="entry name" value="EAL"/>
    <property type="match status" value="1"/>
</dbReference>
<gene>
    <name evidence="5" type="ORF">Q6348_11290</name>
</gene>
<dbReference type="InterPro" id="IPR035919">
    <property type="entry name" value="EAL_sf"/>
</dbReference>
<dbReference type="PANTHER" id="PTHR33121">
    <property type="entry name" value="CYCLIC DI-GMP PHOSPHODIESTERASE PDEF"/>
    <property type="match status" value="1"/>
</dbReference>
<comment type="caution">
    <text evidence="5">The sequence shown here is derived from an EMBL/GenBank/DDBJ whole genome shotgun (WGS) entry which is preliminary data.</text>
</comment>
<dbReference type="Proteomes" id="UP001232536">
    <property type="component" value="Unassembled WGS sequence"/>
</dbReference>
<feature type="transmembrane region" description="Helical" evidence="2">
    <location>
        <begin position="139"/>
        <end position="157"/>
    </location>
</feature>
<keyword evidence="2" id="KW-0812">Transmembrane</keyword>
<sequence length="738" mass="76946">MSGSVPTWSIAIQCTVAGAVVGLVALQAVWLSASRALRPGAPGRLTAGWTLAWSSALAAATLVTALTGLVGDAAVVDSVVGDGLAAARMVALGASVTLALPVVRTLTAGPGVRTGMLALSTWYVVAAALWFTTDLPVRSVDTVHLVPLVVVAGYVGLATRQLRMSARGVALALAGSSSALLLAASCLPAAPPAGDLLAGLWAVPLVAGLHGVAARRVTDLRASDTRREVLRSTLATVAERAWESRTTADLLGLACDAAQEALDVEVTAALRLVGPERFEAELACDRTLDDDARAFLADLARVVQAAAERLVLSDRLRRYAYVDALTGLPTRTALDEHLAATMSAGRRPALMLVDVEGLKRVNERHGHAGGDRVLQHVAQHLRAVLGAGAFVARTGGDEFAAVPAGEPTADDLRSLGSHLRSSLSVPPGITVRPRLTVGLAPASGGGPAELQRHADLAMTEARSTHAGVVYFDARLQEREASRAALVEDLERAIAGGRILAHFQPVADATTLQVLGVEALARWQDGDTLRAPAGWLPLAEETGLIVEIGRQMFAAARAGMERFGLPVAVNVSPRQLDEPDVLRTIEAGWGPDAWDMLTIEVTESALVHDEQHARDTLTQLAARGARIALDDFGTGYNSLARLGTLPLHVLKIDKSLVDEVATPEGVAVLRAIVALAEAHGLEVVAEGVERRSQLTALLGIGIGVVQGNLVGRPRADGPDRTSAAPSQRVRLPARSVAPA</sequence>
<dbReference type="CDD" id="cd01949">
    <property type="entry name" value="GGDEF"/>
    <property type="match status" value="1"/>
</dbReference>
<dbReference type="PROSITE" id="PS50887">
    <property type="entry name" value="GGDEF"/>
    <property type="match status" value="1"/>
</dbReference>
<protein>
    <submittedName>
        <fullName evidence="5">EAL domain-containing protein</fullName>
    </submittedName>
</protein>
<feature type="transmembrane region" description="Helical" evidence="2">
    <location>
        <begin position="6"/>
        <end position="30"/>
    </location>
</feature>
<dbReference type="InterPro" id="IPR043128">
    <property type="entry name" value="Rev_trsase/Diguanyl_cyclase"/>
</dbReference>
<keyword evidence="2" id="KW-1133">Transmembrane helix</keyword>
<dbReference type="InterPro" id="IPR000160">
    <property type="entry name" value="GGDEF_dom"/>
</dbReference>
<dbReference type="Gene3D" id="3.30.70.270">
    <property type="match status" value="1"/>
</dbReference>
<evidence type="ECO:0000313" key="6">
    <source>
        <dbReference type="Proteomes" id="UP001232536"/>
    </source>
</evidence>
<dbReference type="SUPFAM" id="SSF141868">
    <property type="entry name" value="EAL domain-like"/>
    <property type="match status" value="1"/>
</dbReference>
<feature type="transmembrane region" description="Helical" evidence="2">
    <location>
        <begin position="51"/>
        <end position="71"/>
    </location>
</feature>
<dbReference type="SMART" id="SM00267">
    <property type="entry name" value="GGDEF"/>
    <property type="match status" value="1"/>
</dbReference>
<dbReference type="EMBL" id="JAUQYP010000001">
    <property type="protein sequence ID" value="MDO8107781.1"/>
    <property type="molecule type" value="Genomic_DNA"/>
</dbReference>
<evidence type="ECO:0000313" key="5">
    <source>
        <dbReference type="EMBL" id="MDO8107781.1"/>
    </source>
</evidence>
<proteinExistence type="predicted"/>
<accession>A0ABT9DBA1</accession>
<evidence type="ECO:0000259" key="3">
    <source>
        <dbReference type="PROSITE" id="PS50883"/>
    </source>
</evidence>
<evidence type="ECO:0000259" key="4">
    <source>
        <dbReference type="PROSITE" id="PS50887"/>
    </source>
</evidence>
<organism evidence="5 6">
    <name type="scientific">Actinotalea lenta</name>
    <dbReference type="NCBI Taxonomy" id="3064654"/>
    <lineage>
        <taxon>Bacteria</taxon>
        <taxon>Bacillati</taxon>
        <taxon>Actinomycetota</taxon>
        <taxon>Actinomycetes</taxon>
        <taxon>Micrococcales</taxon>
        <taxon>Cellulomonadaceae</taxon>
        <taxon>Actinotalea</taxon>
    </lineage>
</organism>
<evidence type="ECO:0000256" key="2">
    <source>
        <dbReference type="SAM" id="Phobius"/>
    </source>
</evidence>
<keyword evidence="6" id="KW-1185">Reference proteome</keyword>
<dbReference type="SUPFAM" id="SSF55073">
    <property type="entry name" value="Nucleotide cyclase"/>
    <property type="match status" value="1"/>
</dbReference>
<dbReference type="InterPro" id="IPR001633">
    <property type="entry name" value="EAL_dom"/>
</dbReference>
<feature type="domain" description="EAL" evidence="3">
    <location>
        <begin position="482"/>
        <end position="726"/>
    </location>
</feature>